<dbReference type="EMBL" id="FNPE01000044">
    <property type="protein sequence ID" value="SDZ61196.1"/>
    <property type="molecule type" value="Genomic_DNA"/>
</dbReference>
<dbReference type="GeneID" id="94693256"/>
<dbReference type="KEGG" id="dla:I6G47_08930"/>
<sequence length="87" mass="9042">MKKLLLATAISFAAAAALSPVHAQVGKAASEAADAADHKVKEKQADAKAKDSGPVGKAVNNVKSDYHNKRSKQSAENAKESLKKATE</sequence>
<reference evidence="3 6" key="2">
    <citation type="submission" date="2020-12" db="EMBL/GenBank/DDBJ databases">
        <title>FDA dAtabase for Regulatory Grade micrObial Sequences (FDA-ARGOS): Supporting development and validation of Infectious Disease Dx tests.</title>
        <authorList>
            <person name="Sproer C."/>
            <person name="Gronow S."/>
            <person name="Severitt S."/>
            <person name="Schroder I."/>
            <person name="Tallon L."/>
            <person name="Sadzewicz L."/>
            <person name="Zhao X."/>
            <person name="Boylan J."/>
            <person name="Ott S."/>
            <person name="Bowen H."/>
            <person name="Vavikolanu K."/>
            <person name="Mehta A."/>
            <person name="Aluvathingal J."/>
            <person name="Nadendla S."/>
            <person name="Lowell S."/>
            <person name="Myers T."/>
            <person name="Yan Y."/>
            <person name="Sichtig H."/>
        </authorList>
    </citation>
    <scope>NUCLEOTIDE SEQUENCE [LARGE SCALE GENOMIC DNA]</scope>
    <source>
        <strain evidence="3 6">FDAARGOS_890</strain>
    </source>
</reference>
<organism evidence="4 5">
    <name type="scientific">Delftia lacustris</name>
    <dbReference type="NCBI Taxonomy" id="558537"/>
    <lineage>
        <taxon>Bacteria</taxon>
        <taxon>Pseudomonadati</taxon>
        <taxon>Pseudomonadota</taxon>
        <taxon>Betaproteobacteria</taxon>
        <taxon>Burkholderiales</taxon>
        <taxon>Comamonadaceae</taxon>
        <taxon>Delftia</taxon>
    </lineage>
</organism>
<evidence type="ECO:0000313" key="4">
    <source>
        <dbReference type="EMBL" id="SDZ61196.1"/>
    </source>
</evidence>
<protein>
    <submittedName>
        <fullName evidence="4">Uncharacterized protein</fullName>
    </submittedName>
</protein>
<feature type="chain" id="PRO_5044558577" evidence="2">
    <location>
        <begin position="24"/>
        <end position="87"/>
    </location>
</feature>
<dbReference type="EMBL" id="CP065748">
    <property type="protein sequence ID" value="QPS83176.1"/>
    <property type="molecule type" value="Genomic_DNA"/>
</dbReference>
<evidence type="ECO:0000313" key="3">
    <source>
        <dbReference type="EMBL" id="QPS83176.1"/>
    </source>
</evidence>
<evidence type="ECO:0000256" key="2">
    <source>
        <dbReference type="SAM" id="SignalP"/>
    </source>
</evidence>
<reference evidence="4 5" key="1">
    <citation type="submission" date="2016-10" db="EMBL/GenBank/DDBJ databases">
        <authorList>
            <person name="de Groot N.N."/>
        </authorList>
    </citation>
    <scope>NUCLEOTIDE SEQUENCE [LARGE SCALE GENOMIC DNA]</scope>
    <source>
        <strain evidence="4 5">LMG 24775</strain>
    </source>
</reference>
<feature type="compositionally biased region" description="Basic and acidic residues" evidence="1">
    <location>
        <begin position="77"/>
        <end position="87"/>
    </location>
</feature>
<evidence type="ECO:0000313" key="5">
    <source>
        <dbReference type="Proteomes" id="UP000183417"/>
    </source>
</evidence>
<accession>A0A1H3UFX9</accession>
<keyword evidence="6" id="KW-1185">Reference proteome</keyword>
<gene>
    <name evidence="3" type="ORF">I6G47_08930</name>
    <name evidence="4" type="ORF">SAMN05421547_14411</name>
</gene>
<dbReference type="Proteomes" id="UP000595064">
    <property type="component" value="Chromosome"/>
</dbReference>
<feature type="compositionally biased region" description="Basic and acidic residues" evidence="1">
    <location>
        <begin position="35"/>
        <end position="51"/>
    </location>
</feature>
<name>A0A1H3UFX9_9BURK</name>
<proteinExistence type="predicted"/>
<evidence type="ECO:0000313" key="6">
    <source>
        <dbReference type="Proteomes" id="UP000595064"/>
    </source>
</evidence>
<keyword evidence="2" id="KW-0732">Signal</keyword>
<dbReference type="Proteomes" id="UP000183417">
    <property type="component" value="Unassembled WGS sequence"/>
</dbReference>
<dbReference type="AlphaFoldDB" id="A0A1H3UFX9"/>
<feature type="signal peptide" evidence="2">
    <location>
        <begin position="1"/>
        <end position="23"/>
    </location>
</feature>
<dbReference type="RefSeq" id="WP_016452405.1">
    <property type="nucleotide sequence ID" value="NZ_AP025556.1"/>
</dbReference>
<evidence type="ECO:0000256" key="1">
    <source>
        <dbReference type="SAM" id="MobiDB-lite"/>
    </source>
</evidence>
<feature type="region of interest" description="Disordered" evidence="1">
    <location>
        <begin position="24"/>
        <end position="87"/>
    </location>
</feature>